<dbReference type="GO" id="GO:0005886">
    <property type="term" value="C:plasma membrane"/>
    <property type="evidence" value="ECO:0007669"/>
    <property type="project" value="TreeGrafter"/>
</dbReference>
<dbReference type="EMBL" id="CAJOBD010007282">
    <property type="protein sequence ID" value="CAF4082722.1"/>
    <property type="molecule type" value="Genomic_DNA"/>
</dbReference>
<gene>
    <name evidence="2" type="ORF">JBS370_LOCUS30797</name>
</gene>
<dbReference type="PANTHER" id="PTHR13800:SF12">
    <property type="entry name" value="TRANSIENT RECEPTOR POTENTIAL CATION CHANNEL SUBFAMILY M MEMBER-LIKE 2"/>
    <property type="match status" value="1"/>
</dbReference>
<feature type="transmembrane region" description="Helical" evidence="1">
    <location>
        <begin position="196"/>
        <end position="217"/>
    </location>
</feature>
<evidence type="ECO:0000313" key="2">
    <source>
        <dbReference type="EMBL" id="CAF4082722.1"/>
    </source>
</evidence>
<evidence type="ECO:0000313" key="3">
    <source>
        <dbReference type="Proteomes" id="UP000663836"/>
    </source>
</evidence>
<name>A0A819T5Z7_9BILA</name>
<comment type="caution">
    <text evidence="2">The sequence shown here is derived from an EMBL/GenBank/DDBJ whole genome shotgun (WGS) entry which is preliminary data.</text>
</comment>
<keyword evidence="1" id="KW-0812">Transmembrane</keyword>
<dbReference type="PANTHER" id="PTHR13800">
    <property type="entry name" value="TRANSIENT RECEPTOR POTENTIAL CATION CHANNEL, SUBFAMILY M, MEMBER 6"/>
    <property type="match status" value="1"/>
</dbReference>
<reference evidence="2" key="1">
    <citation type="submission" date="2021-02" db="EMBL/GenBank/DDBJ databases">
        <authorList>
            <person name="Nowell W R."/>
        </authorList>
    </citation>
    <scope>NUCLEOTIDE SEQUENCE</scope>
</reference>
<dbReference type="Proteomes" id="UP000663836">
    <property type="component" value="Unassembled WGS sequence"/>
</dbReference>
<organism evidence="2 3">
    <name type="scientific">Rotaria sordida</name>
    <dbReference type="NCBI Taxonomy" id="392033"/>
    <lineage>
        <taxon>Eukaryota</taxon>
        <taxon>Metazoa</taxon>
        <taxon>Spiralia</taxon>
        <taxon>Gnathifera</taxon>
        <taxon>Rotifera</taxon>
        <taxon>Eurotatoria</taxon>
        <taxon>Bdelloidea</taxon>
        <taxon>Philodinida</taxon>
        <taxon>Philodinidae</taxon>
        <taxon>Rotaria</taxon>
    </lineage>
</organism>
<sequence length="356" mass="41300">MLTRFIAAVHSPSISISTSLRLLNTSTLRLADGDHTLSKALNNAVEDIKAGLERKWLDTLATDSESVVKGEKQHDRKHRDWKKDMTELQLDTIQAIQEKAAKGYMHQYDVGRRDTREDRIDIDVTVITLVCEELRSLFVIRAPSARNAVVIYFKSYWNKLDVVTIILFFVGIVPRYISISECFCATWIVLSFDLSIWFICTLDMFTTVKLLGPKLVIIDEMLKNFKANGYIAFILLLGYMTIVSILLVNLLITMFSNAFDRLQSNADRIWKFQRYSLVCEYLSRPSFPTPFIFLSHCVRLTLYTLAKFCKSEFIQNKHRQHVNRTKYKLSLDDKSITKIETTEDTYGDEVYYNYLK</sequence>
<feature type="transmembrane region" description="Helical" evidence="1">
    <location>
        <begin position="229"/>
        <end position="252"/>
    </location>
</feature>
<keyword evidence="1" id="KW-1133">Transmembrane helix</keyword>
<dbReference type="InterPro" id="IPR050927">
    <property type="entry name" value="TRPM"/>
</dbReference>
<evidence type="ECO:0000256" key="1">
    <source>
        <dbReference type="SAM" id="Phobius"/>
    </source>
</evidence>
<feature type="transmembrane region" description="Helical" evidence="1">
    <location>
        <begin position="162"/>
        <end position="190"/>
    </location>
</feature>
<evidence type="ECO:0008006" key="4">
    <source>
        <dbReference type="Google" id="ProtNLM"/>
    </source>
</evidence>
<keyword evidence="1" id="KW-0472">Membrane</keyword>
<dbReference type="AlphaFoldDB" id="A0A819T5Z7"/>
<proteinExistence type="predicted"/>
<dbReference type="GO" id="GO:0099604">
    <property type="term" value="F:ligand-gated calcium channel activity"/>
    <property type="evidence" value="ECO:0007669"/>
    <property type="project" value="TreeGrafter"/>
</dbReference>
<accession>A0A819T5Z7</accession>
<protein>
    <recommendedName>
        <fullName evidence="4">Ion transport domain-containing protein</fullName>
    </recommendedName>
</protein>